<dbReference type="AlphaFoldDB" id="A0A2G6KKN6"/>
<dbReference type="PROSITE" id="PS00065">
    <property type="entry name" value="D_2_HYDROXYACID_DH_1"/>
    <property type="match status" value="1"/>
</dbReference>
<name>A0A2G6KKN6_9BACT</name>
<dbReference type="PROSITE" id="PS00671">
    <property type="entry name" value="D_2_HYDROXYACID_DH_3"/>
    <property type="match status" value="1"/>
</dbReference>
<dbReference type="GO" id="GO:0008652">
    <property type="term" value="P:amino acid biosynthetic process"/>
    <property type="evidence" value="ECO:0007669"/>
    <property type="project" value="UniProtKB-KW"/>
</dbReference>
<gene>
    <name evidence="8" type="ORF">CSA56_00975</name>
</gene>
<comment type="similarity">
    <text evidence="1 5">Belongs to the D-isomer specific 2-hydroxyacid dehydrogenase family.</text>
</comment>
<dbReference type="PANTHER" id="PTHR42789">
    <property type="entry name" value="D-ISOMER SPECIFIC 2-HYDROXYACID DEHYDROGENASE FAMILY PROTEIN (AFU_ORTHOLOGUE AFUA_6G10090)"/>
    <property type="match status" value="1"/>
</dbReference>
<keyword evidence="4" id="KW-0520">NAD</keyword>
<dbReference type="SUPFAM" id="SSF52283">
    <property type="entry name" value="Formate/glycerate dehydrogenase catalytic domain-like"/>
    <property type="match status" value="1"/>
</dbReference>
<dbReference type="PANTHER" id="PTHR42789:SF1">
    <property type="entry name" value="D-ISOMER SPECIFIC 2-HYDROXYACID DEHYDROGENASE FAMILY PROTEIN (AFU_ORTHOLOGUE AFUA_6G10090)"/>
    <property type="match status" value="1"/>
</dbReference>
<organism evidence="8 9">
    <name type="scientific">candidate division KSB3 bacterium</name>
    <dbReference type="NCBI Taxonomy" id="2044937"/>
    <lineage>
        <taxon>Bacteria</taxon>
        <taxon>candidate division KSB3</taxon>
    </lineage>
</organism>
<dbReference type="InterPro" id="IPR006139">
    <property type="entry name" value="D-isomer_2_OHA_DH_cat_dom"/>
</dbReference>
<evidence type="ECO:0000256" key="5">
    <source>
        <dbReference type="RuleBase" id="RU003719"/>
    </source>
</evidence>
<keyword evidence="3 5" id="KW-0560">Oxidoreductase</keyword>
<dbReference type="InterPro" id="IPR050857">
    <property type="entry name" value="D-2-hydroxyacid_DH"/>
</dbReference>
<evidence type="ECO:0000256" key="3">
    <source>
        <dbReference type="ARBA" id="ARBA00023002"/>
    </source>
</evidence>
<feature type="domain" description="D-isomer specific 2-hydroxyacid dehydrogenase catalytic" evidence="6">
    <location>
        <begin position="4"/>
        <end position="313"/>
    </location>
</feature>
<dbReference type="Pfam" id="PF00389">
    <property type="entry name" value="2-Hacid_dh"/>
    <property type="match status" value="1"/>
</dbReference>
<accession>A0A2G6KKN6</accession>
<protein>
    <submittedName>
        <fullName evidence="8">Hydroxyacid dehydrogenase</fullName>
    </submittedName>
</protein>
<sequence>MKKVLISKAIAPEGMALLNGKVETAVLPDHSAETAKQMAADVDGIILRTNVEITRDIIEAAPRLKVISRTGVGVDNIDVEAATQRGILVCNTPGMNAVSVAEHAVSLLLTLAKALPYFDREVRQGNWKTRYSYRPVELQGKTLGVIGFGRIGLYAAKILGTGFDMKVLAYDPYVTSSPYPELPVTFCELEALLSQADFVTVHLPSTPETDGLLSQKRLDLLKESAYLVNTARGSVVDEKALFDKLKAGKIAGAGLDVFEEEPLPVEHPFMQLENVIVSPHAGALTKECVSKVAVQAVQAVLDVFAGREPKYVYNK</sequence>
<reference evidence="8 9" key="1">
    <citation type="submission" date="2017-10" db="EMBL/GenBank/DDBJ databases">
        <title>Novel microbial diversity and functional potential in the marine mammal oral microbiome.</title>
        <authorList>
            <person name="Dudek N.K."/>
            <person name="Sun C.L."/>
            <person name="Burstein D."/>
            <person name="Kantor R.S."/>
            <person name="Aliaga Goltsman D.S."/>
            <person name="Bik E.M."/>
            <person name="Thomas B.C."/>
            <person name="Banfield J.F."/>
            <person name="Relman D.A."/>
        </authorList>
    </citation>
    <scope>NUCLEOTIDE SEQUENCE [LARGE SCALE GENOMIC DNA]</scope>
    <source>
        <strain evidence="8">DOLJORAL78_47_16</strain>
    </source>
</reference>
<dbReference type="CDD" id="cd12173">
    <property type="entry name" value="PGDH_4"/>
    <property type="match status" value="1"/>
</dbReference>
<dbReference type="Gene3D" id="3.40.50.720">
    <property type="entry name" value="NAD(P)-binding Rossmann-like Domain"/>
    <property type="match status" value="2"/>
</dbReference>
<dbReference type="GO" id="GO:0016616">
    <property type="term" value="F:oxidoreductase activity, acting on the CH-OH group of donors, NAD or NADP as acceptor"/>
    <property type="evidence" value="ECO:0007669"/>
    <property type="project" value="InterPro"/>
</dbReference>
<dbReference type="PROSITE" id="PS00670">
    <property type="entry name" value="D_2_HYDROXYACID_DH_2"/>
    <property type="match status" value="1"/>
</dbReference>
<evidence type="ECO:0000259" key="7">
    <source>
        <dbReference type="Pfam" id="PF02826"/>
    </source>
</evidence>
<dbReference type="InterPro" id="IPR036291">
    <property type="entry name" value="NAD(P)-bd_dom_sf"/>
</dbReference>
<evidence type="ECO:0000256" key="1">
    <source>
        <dbReference type="ARBA" id="ARBA00005854"/>
    </source>
</evidence>
<evidence type="ECO:0000259" key="6">
    <source>
        <dbReference type="Pfam" id="PF00389"/>
    </source>
</evidence>
<proteinExistence type="inferred from homology"/>
<feature type="domain" description="D-isomer specific 2-hydroxyacid dehydrogenase NAD-binding" evidence="7">
    <location>
        <begin position="106"/>
        <end position="282"/>
    </location>
</feature>
<dbReference type="InterPro" id="IPR029753">
    <property type="entry name" value="D-isomer_DH_CS"/>
</dbReference>
<dbReference type="FunFam" id="3.40.50.720:FF:000203">
    <property type="entry name" value="D-3-phosphoglycerate dehydrogenase (SerA)"/>
    <property type="match status" value="1"/>
</dbReference>
<dbReference type="Proteomes" id="UP000230821">
    <property type="component" value="Unassembled WGS sequence"/>
</dbReference>
<evidence type="ECO:0000313" key="8">
    <source>
        <dbReference type="EMBL" id="PIE36221.1"/>
    </source>
</evidence>
<evidence type="ECO:0000256" key="4">
    <source>
        <dbReference type="ARBA" id="ARBA00023027"/>
    </source>
</evidence>
<dbReference type="InterPro" id="IPR006140">
    <property type="entry name" value="D-isomer_DH_NAD-bd"/>
</dbReference>
<dbReference type="EMBL" id="PDSK01000022">
    <property type="protein sequence ID" value="PIE36221.1"/>
    <property type="molecule type" value="Genomic_DNA"/>
</dbReference>
<dbReference type="Pfam" id="PF02826">
    <property type="entry name" value="2-Hacid_dh_C"/>
    <property type="match status" value="1"/>
</dbReference>
<evidence type="ECO:0000256" key="2">
    <source>
        <dbReference type="ARBA" id="ARBA00022605"/>
    </source>
</evidence>
<keyword evidence="2" id="KW-0028">Amino-acid biosynthesis</keyword>
<evidence type="ECO:0000313" key="9">
    <source>
        <dbReference type="Proteomes" id="UP000230821"/>
    </source>
</evidence>
<dbReference type="InterPro" id="IPR029752">
    <property type="entry name" value="D-isomer_DH_CS1"/>
</dbReference>
<dbReference type="GO" id="GO:0051287">
    <property type="term" value="F:NAD binding"/>
    <property type="evidence" value="ECO:0007669"/>
    <property type="project" value="InterPro"/>
</dbReference>
<dbReference type="SUPFAM" id="SSF51735">
    <property type="entry name" value="NAD(P)-binding Rossmann-fold domains"/>
    <property type="match status" value="1"/>
</dbReference>
<comment type="caution">
    <text evidence="8">The sequence shown here is derived from an EMBL/GenBank/DDBJ whole genome shotgun (WGS) entry which is preliminary data.</text>
</comment>